<feature type="compositionally biased region" description="Polar residues" evidence="1">
    <location>
        <begin position="81"/>
        <end position="90"/>
    </location>
</feature>
<proteinExistence type="predicted"/>
<protein>
    <submittedName>
        <fullName evidence="2">Uncharacterized protein</fullName>
    </submittedName>
</protein>
<comment type="caution">
    <text evidence="2">The sequence shown here is derived from an EMBL/GenBank/DDBJ whole genome shotgun (WGS) entry which is preliminary data.</text>
</comment>
<evidence type="ECO:0000256" key="1">
    <source>
        <dbReference type="SAM" id="MobiDB-lite"/>
    </source>
</evidence>
<evidence type="ECO:0000313" key="3">
    <source>
        <dbReference type="Proteomes" id="UP000286928"/>
    </source>
</evidence>
<dbReference type="Proteomes" id="UP000286928">
    <property type="component" value="Unassembled WGS sequence"/>
</dbReference>
<dbReference type="AlphaFoldDB" id="A0A430S6C9"/>
<dbReference type="EMBL" id="PEMD01000295">
    <property type="protein sequence ID" value="RTH30464.1"/>
    <property type="molecule type" value="Genomic_DNA"/>
</dbReference>
<reference evidence="2 3" key="1">
    <citation type="journal article" date="2019" name="Extremophiles">
        <title>Biogeography of thermophiles and predominance of Thermus scotoductus in domestic water heaters.</title>
        <authorList>
            <person name="Wilpiszeski R.L."/>
            <person name="Zhang Z."/>
            <person name="House C.H."/>
        </authorList>
    </citation>
    <scope>NUCLEOTIDE SEQUENCE [LARGE SCALE GENOMIC DNA]</scope>
    <source>
        <strain evidence="2 3">20_S20</strain>
    </source>
</reference>
<feature type="region of interest" description="Disordered" evidence="1">
    <location>
        <begin position="57"/>
        <end position="115"/>
    </location>
</feature>
<accession>A0A430S6C9</accession>
<sequence>MRQMGLVLMAGVALGAAAAFLLVAHDRSQRAVEALGKAYEASVPKEEMPVVQALPLENPPQVSAGSPGIPAAQQEAANPVQDETASNASLWVSKDTPPAPASVPEGTSRAASGEGTSRALPFLGVRCENGYVVETWPGGPFSLTWPEEVSPPDVGPLTITPDHPMLLGAVVLGNVPKEAACYALKRDVLSFKPGALIKVRLSPDGHSILSYRVVLQKRPPEADPSWF</sequence>
<organism evidence="2 3">
    <name type="scientific">Thermus scotoductus</name>
    <dbReference type="NCBI Taxonomy" id="37636"/>
    <lineage>
        <taxon>Bacteria</taxon>
        <taxon>Thermotogati</taxon>
        <taxon>Deinococcota</taxon>
        <taxon>Deinococci</taxon>
        <taxon>Thermales</taxon>
        <taxon>Thermaceae</taxon>
        <taxon>Thermus</taxon>
    </lineage>
</organism>
<gene>
    <name evidence="2" type="ORF">CSW33_10145</name>
</gene>
<name>A0A430S6C9_THESC</name>
<evidence type="ECO:0000313" key="2">
    <source>
        <dbReference type="EMBL" id="RTH30464.1"/>
    </source>
</evidence>